<evidence type="ECO:0000313" key="3">
    <source>
        <dbReference type="Proteomes" id="UP000077755"/>
    </source>
</evidence>
<dbReference type="CDD" id="cd04480">
    <property type="entry name" value="RPA1_DBD_A_like"/>
    <property type="match status" value="1"/>
</dbReference>
<proteinExistence type="predicted"/>
<reference evidence="2" key="1">
    <citation type="journal article" date="2016" name="Nat. Genet.">
        <title>A high-quality carrot genome assembly provides new insights into carotenoid accumulation and asterid genome evolution.</title>
        <authorList>
            <person name="Iorizzo M."/>
            <person name="Ellison S."/>
            <person name="Senalik D."/>
            <person name="Zeng P."/>
            <person name="Satapoomin P."/>
            <person name="Huang J."/>
            <person name="Bowman M."/>
            <person name="Iovene M."/>
            <person name="Sanseverino W."/>
            <person name="Cavagnaro P."/>
            <person name="Yildiz M."/>
            <person name="Macko-Podgorni A."/>
            <person name="Moranska E."/>
            <person name="Grzebelus E."/>
            <person name="Grzebelus D."/>
            <person name="Ashrafi H."/>
            <person name="Zheng Z."/>
            <person name="Cheng S."/>
            <person name="Spooner D."/>
            <person name="Van Deynze A."/>
            <person name="Simon P."/>
        </authorList>
    </citation>
    <scope>NUCLEOTIDE SEQUENCE</scope>
    <source>
        <tissue evidence="2">Leaf</tissue>
    </source>
</reference>
<dbReference type="Pfam" id="PF02721">
    <property type="entry name" value="DUF223"/>
    <property type="match status" value="1"/>
</dbReference>
<dbReference type="Proteomes" id="UP000077755">
    <property type="component" value="Chromosome 4"/>
</dbReference>
<feature type="domain" description="Replication protein A 70 kDa DNA-binding subunit B/D first OB fold" evidence="1">
    <location>
        <begin position="6"/>
        <end position="108"/>
    </location>
</feature>
<dbReference type="AlphaFoldDB" id="A0A165A1T8"/>
<evidence type="ECO:0000259" key="1">
    <source>
        <dbReference type="Pfam" id="PF02721"/>
    </source>
</evidence>
<accession>A0A165A1T8</accession>
<name>A0A165A1T8_DAUCS</name>
<gene>
    <name evidence="2" type="ORF">DCAR_0414837</name>
</gene>
<keyword evidence="3" id="KW-1185">Reference proteome</keyword>
<protein>
    <recommendedName>
        <fullName evidence="1">Replication protein A 70 kDa DNA-binding subunit B/D first OB fold domain-containing protein</fullName>
    </recommendedName>
</protein>
<organism evidence="2 3">
    <name type="scientific">Daucus carota subsp. sativus</name>
    <name type="common">Carrot</name>
    <dbReference type="NCBI Taxonomy" id="79200"/>
    <lineage>
        <taxon>Eukaryota</taxon>
        <taxon>Viridiplantae</taxon>
        <taxon>Streptophyta</taxon>
        <taxon>Embryophyta</taxon>
        <taxon>Tracheophyta</taxon>
        <taxon>Spermatophyta</taxon>
        <taxon>Magnoliopsida</taxon>
        <taxon>eudicotyledons</taxon>
        <taxon>Gunneridae</taxon>
        <taxon>Pentapetalae</taxon>
        <taxon>asterids</taxon>
        <taxon>campanulids</taxon>
        <taxon>Apiales</taxon>
        <taxon>Apiaceae</taxon>
        <taxon>Apioideae</taxon>
        <taxon>Scandiceae</taxon>
        <taxon>Daucinae</taxon>
        <taxon>Daucus</taxon>
        <taxon>Daucus sect. Daucus</taxon>
    </lineage>
</organism>
<dbReference type="SUPFAM" id="SSF50249">
    <property type="entry name" value="Nucleic acid-binding proteins"/>
    <property type="match status" value="1"/>
</dbReference>
<dbReference type="Gramene" id="KZM96773">
    <property type="protein sequence ID" value="KZM96773"/>
    <property type="gene ID" value="DCAR_015865"/>
</dbReference>
<dbReference type="PANTHER" id="PTHR47165">
    <property type="entry name" value="OS03G0429900 PROTEIN"/>
    <property type="match status" value="1"/>
</dbReference>
<dbReference type="EMBL" id="CP093346">
    <property type="protein sequence ID" value="WOG95515.1"/>
    <property type="molecule type" value="Genomic_DNA"/>
</dbReference>
<evidence type="ECO:0000313" key="2">
    <source>
        <dbReference type="EMBL" id="WOG95515.1"/>
    </source>
</evidence>
<dbReference type="Gene3D" id="2.40.50.140">
    <property type="entry name" value="Nucleic acid-binding proteins"/>
    <property type="match status" value="1"/>
</dbReference>
<dbReference type="PANTHER" id="PTHR47165:SF4">
    <property type="entry name" value="OS03G0429900 PROTEIN"/>
    <property type="match status" value="1"/>
</dbReference>
<dbReference type="InterPro" id="IPR012340">
    <property type="entry name" value="NA-bd_OB-fold"/>
</dbReference>
<dbReference type="InterPro" id="IPR003871">
    <property type="entry name" value="RFA1B/D_OB_1st"/>
</dbReference>
<reference evidence="2" key="2">
    <citation type="submission" date="2022-03" db="EMBL/GenBank/DDBJ databases">
        <title>Draft title - Genomic analysis of global carrot germplasm unveils the trajectory of domestication and the origin of high carotenoid orange carrot.</title>
        <authorList>
            <person name="Iorizzo M."/>
            <person name="Ellison S."/>
            <person name="Senalik D."/>
            <person name="Macko-Podgorni A."/>
            <person name="Grzebelus D."/>
            <person name="Bostan H."/>
            <person name="Rolling W."/>
            <person name="Curaba J."/>
            <person name="Simon P."/>
        </authorList>
    </citation>
    <scope>NUCLEOTIDE SEQUENCE</scope>
    <source>
        <tissue evidence="2">Leaf</tissue>
    </source>
</reference>
<sequence length="166" mass="19147">MDASITTLKELSSQSDCYNIRVKVTRIWESVNKHNGATMHTNILPLDQQGNNIVAIIRNNQKNQFLQMLEENVVYTISNLKVVQGPKLCRTADVNYVLNFFYRMKINKEVDTRVIPLYSFELQDYEAVAELVENVKVFIELWPAGTPVEWSPKMDIVLNNISTRPI</sequence>